<feature type="chain" id="PRO_5047083514" description="Photosynthesis system II assembly factor Ycf48/Hcf136-like domain-containing protein" evidence="2">
    <location>
        <begin position="24"/>
        <end position="370"/>
    </location>
</feature>
<proteinExistence type="predicted"/>
<protein>
    <recommendedName>
        <fullName evidence="5">Photosynthesis system II assembly factor Ycf48/Hcf136-like domain-containing protein</fullName>
    </recommendedName>
</protein>
<evidence type="ECO:0000313" key="4">
    <source>
        <dbReference type="Proteomes" id="UP001500630"/>
    </source>
</evidence>
<dbReference type="Proteomes" id="UP001500630">
    <property type="component" value="Unassembled WGS sequence"/>
</dbReference>
<sequence>MRPRLAAAVLAVAVLAGCSAVPATGREPGPSDGEFTSGPAGTARPEGRWRVVHRQKGLGHGAEFLDIAATGTAGAWAVGERTFGTDGHEALLVRWDGARWRRLTKELPQAARHVTLTKVDASDPGNVWVVAEDQEGGESGLLHFDGRRWSFTPDSETPSEVIALGGGQAWTFGDGWARHFDGRRWTRHAVPLVTRAAVALSPRDIWAVGEADPLPDDTYAQSEPAVAHFDGRAWRRLPLPAPPSPGSSEVFGSGLSAVLAPAPGEAWAVGGYETAEGTFRPLSYRWNGTAWRAVAIDGGRLTGIARDGDGVVWVASRRFVSGSEDAYGLLAGGGERWSRVTPSAPVTTMTALPGGKPLWAIGRNTITEYR</sequence>
<evidence type="ECO:0000256" key="1">
    <source>
        <dbReference type="SAM" id="MobiDB-lite"/>
    </source>
</evidence>
<reference evidence="4" key="1">
    <citation type="journal article" date="2019" name="Int. J. Syst. Evol. Microbiol.">
        <title>The Global Catalogue of Microorganisms (GCM) 10K type strain sequencing project: providing services to taxonomists for standard genome sequencing and annotation.</title>
        <authorList>
            <consortium name="The Broad Institute Genomics Platform"/>
            <consortium name="The Broad Institute Genome Sequencing Center for Infectious Disease"/>
            <person name="Wu L."/>
            <person name="Ma J."/>
        </authorList>
    </citation>
    <scope>NUCLEOTIDE SEQUENCE [LARGE SCALE GENOMIC DNA]</scope>
    <source>
        <strain evidence="4">JCM 17326</strain>
    </source>
</reference>
<evidence type="ECO:0000313" key="3">
    <source>
        <dbReference type="EMBL" id="GAA3548719.1"/>
    </source>
</evidence>
<feature type="signal peptide" evidence="2">
    <location>
        <begin position="1"/>
        <end position="23"/>
    </location>
</feature>
<dbReference type="RefSeq" id="WP_345562299.1">
    <property type="nucleotide sequence ID" value="NZ_BAABDQ010000005.1"/>
</dbReference>
<keyword evidence="2" id="KW-0732">Signal</keyword>
<evidence type="ECO:0000256" key="2">
    <source>
        <dbReference type="SAM" id="SignalP"/>
    </source>
</evidence>
<name>A0ABP6WE06_9ACTN</name>
<keyword evidence="4" id="KW-1185">Reference proteome</keyword>
<dbReference type="EMBL" id="BAABDQ010000005">
    <property type="protein sequence ID" value="GAA3548719.1"/>
    <property type="molecule type" value="Genomic_DNA"/>
</dbReference>
<dbReference type="PROSITE" id="PS51257">
    <property type="entry name" value="PROKAR_LIPOPROTEIN"/>
    <property type="match status" value="1"/>
</dbReference>
<accession>A0ABP6WE06</accession>
<gene>
    <name evidence="3" type="ORF">GCM10022419_031290</name>
</gene>
<feature type="region of interest" description="Disordered" evidence="1">
    <location>
        <begin position="21"/>
        <end position="46"/>
    </location>
</feature>
<comment type="caution">
    <text evidence="3">The sequence shown here is derived from an EMBL/GenBank/DDBJ whole genome shotgun (WGS) entry which is preliminary data.</text>
</comment>
<organism evidence="3 4">
    <name type="scientific">Nonomuraea rosea</name>
    <dbReference type="NCBI Taxonomy" id="638574"/>
    <lineage>
        <taxon>Bacteria</taxon>
        <taxon>Bacillati</taxon>
        <taxon>Actinomycetota</taxon>
        <taxon>Actinomycetes</taxon>
        <taxon>Streptosporangiales</taxon>
        <taxon>Streptosporangiaceae</taxon>
        <taxon>Nonomuraea</taxon>
    </lineage>
</organism>
<evidence type="ECO:0008006" key="5">
    <source>
        <dbReference type="Google" id="ProtNLM"/>
    </source>
</evidence>